<keyword evidence="3 10" id="KW-0963">Cytoplasm</keyword>
<evidence type="ECO:0000256" key="6">
    <source>
        <dbReference type="ARBA" id="ARBA00022840"/>
    </source>
</evidence>
<dbReference type="Gene3D" id="3.40.50.800">
    <property type="entry name" value="Anticodon-binding domain"/>
    <property type="match status" value="1"/>
</dbReference>
<protein>
    <recommendedName>
        <fullName evidence="10">Histidine--tRNA ligase</fullName>
        <ecNumber evidence="10">6.1.1.21</ecNumber>
    </recommendedName>
    <alternativeName>
        <fullName evidence="10">Histidyl-tRNA synthetase</fullName>
        <shortName evidence="10">HisRS</shortName>
    </alternativeName>
</protein>
<comment type="similarity">
    <text evidence="1 10">Belongs to the class-II aminoacyl-tRNA synthetase family.</text>
</comment>
<evidence type="ECO:0000256" key="4">
    <source>
        <dbReference type="ARBA" id="ARBA00022598"/>
    </source>
</evidence>
<comment type="subunit">
    <text evidence="2 10">Homodimer.</text>
</comment>
<dbReference type="InterPro" id="IPR004154">
    <property type="entry name" value="Anticodon-bd"/>
</dbReference>
<sequence length="416" mass="46601">MAKLQPVRGTRDILPEDMRRHRTVIDACRRLAERYGYHEMATPVFEFTDVFKRTLGETSDIVTKEMYTFPVSEEGDSVTLRPEATAGVARAFITNGLQQDLPAKLFYTGPMFRHERPQKGRLRQFHQVDVELLGVAQPVGDVEMIALARHFLQEIGLDSDRITLEINTLGDLESRKVYRQALVDYFQQYEDQLSDDSRARLHRNPLRILDSKDAGDRKLVADAPQFDDYLNRESKDFFRQVLDGLRTLGISYEINPRLVRGMDYYTHTCFEFTTDQLGAQGTVLAGGRYDGLIGQMGGASTPGIGWAAGVERLSMLLDQEPQPPRPIAVVPAGEAQEAMALELTQKLRHQGFAVELGYSGNLRKRLKRADRVNARAAVILGEEEAAKGSATVRDLDSGTQETVSLNALGERLAQLS</sequence>
<dbReference type="InterPro" id="IPR041715">
    <property type="entry name" value="HisRS-like_core"/>
</dbReference>
<keyword evidence="7 10" id="KW-0648">Protein biosynthesis</keyword>
<gene>
    <name evidence="10" type="primary">hisS</name>
    <name evidence="13" type="ORF">CKO21_07725</name>
</gene>
<dbReference type="PROSITE" id="PS50862">
    <property type="entry name" value="AA_TRNA_LIGASE_II"/>
    <property type="match status" value="1"/>
</dbReference>
<feature type="binding site" evidence="11">
    <location>
        <position position="131"/>
    </location>
    <ligand>
        <name>L-histidine</name>
        <dbReference type="ChEBI" id="CHEBI:57595"/>
    </ligand>
</feature>
<evidence type="ECO:0000256" key="9">
    <source>
        <dbReference type="ARBA" id="ARBA00047639"/>
    </source>
</evidence>
<proteinExistence type="inferred from homology"/>
<dbReference type="InterPro" id="IPR036621">
    <property type="entry name" value="Anticodon-bd_dom_sf"/>
</dbReference>
<dbReference type="InterPro" id="IPR045864">
    <property type="entry name" value="aa-tRNA-synth_II/BPL/LPL"/>
</dbReference>
<dbReference type="CDD" id="cd00773">
    <property type="entry name" value="HisRS-like_core"/>
    <property type="match status" value="1"/>
</dbReference>
<dbReference type="PANTHER" id="PTHR43707:SF1">
    <property type="entry name" value="HISTIDINE--TRNA LIGASE, MITOCHONDRIAL-RELATED"/>
    <property type="match status" value="1"/>
</dbReference>
<dbReference type="Pfam" id="PF13393">
    <property type="entry name" value="tRNA-synt_His"/>
    <property type="match status" value="1"/>
</dbReference>
<dbReference type="SUPFAM" id="SSF52954">
    <property type="entry name" value="Class II aaRS ABD-related"/>
    <property type="match status" value="1"/>
</dbReference>
<keyword evidence="5 10" id="KW-0547">Nucleotide-binding</keyword>
<keyword evidence="8 10" id="KW-0030">Aminoacyl-tRNA synthetase</keyword>
<reference evidence="13" key="2">
    <citation type="journal article" date="2020" name="Microorganisms">
        <title>Osmotic Adaptation and Compatible Solute Biosynthesis of Phototrophic Bacteria as Revealed from Genome Analyses.</title>
        <authorList>
            <person name="Imhoff J.F."/>
            <person name="Rahn T."/>
            <person name="Kunzel S."/>
            <person name="Keller A."/>
            <person name="Neulinger S.C."/>
        </authorList>
    </citation>
    <scope>NUCLEOTIDE SEQUENCE</scope>
    <source>
        <strain evidence="13">DSM 9154</strain>
    </source>
</reference>
<dbReference type="GO" id="GO:0004821">
    <property type="term" value="F:histidine-tRNA ligase activity"/>
    <property type="evidence" value="ECO:0007669"/>
    <property type="project" value="UniProtKB-UniRule"/>
</dbReference>
<feature type="binding site" evidence="11">
    <location>
        <position position="113"/>
    </location>
    <ligand>
        <name>L-histidine</name>
        <dbReference type="ChEBI" id="CHEBI:57595"/>
    </ligand>
</feature>
<reference evidence="13" key="1">
    <citation type="submission" date="2017-08" db="EMBL/GenBank/DDBJ databases">
        <authorList>
            <person name="Imhoff J.F."/>
            <person name="Rahn T."/>
            <person name="Kuenzel S."/>
            <person name="Neulinger S.C."/>
        </authorList>
    </citation>
    <scope>NUCLEOTIDE SEQUENCE</scope>
    <source>
        <strain evidence="13">DSM 9154</strain>
    </source>
</reference>
<dbReference type="PANTHER" id="PTHR43707">
    <property type="entry name" value="HISTIDYL-TRNA SYNTHETASE"/>
    <property type="match status" value="1"/>
</dbReference>
<feature type="binding site" evidence="11">
    <location>
        <position position="127"/>
    </location>
    <ligand>
        <name>L-histidine</name>
        <dbReference type="ChEBI" id="CHEBI:57595"/>
    </ligand>
</feature>
<dbReference type="InterPro" id="IPR015807">
    <property type="entry name" value="His-tRNA-ligase"/>
</dbReference>
<keyword evidence="14" id="KW-1185">Reference proteome</keyword>
<dbReference type="InterPro" id="IPR004516">
    <property type="entry name" value="HisRS/HisZ"/>
</dbReference>
<evidence type="ECO:0000259" key="12">
    <source>
        <dbReference type="PROSITE" id="PS50862"/>
    </source>
</evidence>
<dbReference type="AlphaFoldDB" id="A0A934V073"/>
<feature type="binding site" evidence="11">
    <location>
        <begin position="264"/>
        <end position="265"/>
    </location>
    <ligand>
        <name>L-histidine</name>
        <dbReference type="ChEBI" id="CHEBI:57595"/>
    </ligand>
</feature>
<dbReference type="HAMAP" id="MF_00127">
    <property type="entry name" value="His_tRNA_synth"/>
    <property type="match status" value="1"/>
</dbReference>
<evidence type="ECO:0000256" key="5">
    <source>
        <dbReference type="ARBA" id="ARBA00022741"/>
    </source>
</evidence>
<dbReference type="GO" id="GO:0005524">
    <property type="term" value="F:ATP binding"/>
    <property type="evidence" value="ECO:0007669"/>
    <property type="project" value="UniProtKB-UniRule"/>
</dbReference>
<dbReference type="Proteomes" id="UP000778970">
    <property type="component" value="Unassembled WGS sequence"/>
</dbReference>
<evidence type="ECO:0000256" key="8">
    <source>
        <dbReference type="ARBA" id="ARBA00023146"/>
    </source>
</evidence>
<evidence type="ECO:0000313" key="13">
    <source>
        <dbReference type="EMBL" id="MBK1697135.1"/>
    </source>
</evidence>
<dbReference type="GO" id="GO:0005737">
    <property type="term" value="C:cytoplasm"/>
    <property type="evidence" value="ECO:0007669"/>
    <property type="project" value="UniProtKB-SubCell"/>
</dbReference>
<name>A0A934V073_9PROT</name>
<dbReference type="CDD" id="cd00859">
    <property type="entry name" value="HisRS_anticodon"/>
    <property type="match status" value="1"/>
</dbReference>
<dbReference type="EC" id="6.1.1.21" evidence="10"/>
<dbReference type="EMBL" id="NRRE01000020">
    <property type="protein sequence ID" value="MBK1697135.1"/>
    <property type="molecule type" value="Genomic_DNA"/>
</dbReference>
<feature type="binding site" evidence="11">
    <location>
        <begin position="83"/>
        <end position="85"/>
    </location>
    <ligand>
        <name>L-histidine</name>
        <dbReference type="ChEBI" id="CHEBI:57595"/>
    </ligand>
</feature>
<dbReference type="NCBIfam" id="TIGR00442">
    <property type="entry name" value="hisS"/>
    <property type="match status" value="1"/>
</dbReference>
<dbReference type="InterPro" id="IPR006195">
    <property type="entry name" value="aa-tRNA-synth_II"/>
</dbReference>
<dbReference type="Gene3D" id="3.30.930.10">
    <property type="entry name" value="Bira Bifunctional Protein, Domain 2"/>
    <property type="match status" value="1"/>
</dbReference>
<comment type="subcellular location">
    <subcellularLocation>
        <location evidence="10">Cytoplasm</location>
    </subcellularLocation>
</comment>
<dbReference type="SUPFAM" id="SSF55681">
    <property type="entry name" value="Class II aaRS and biotin synthetases"/>
    <property type="match status" value="1"/>
</dbReference>
<comment type="caution">
    <text evidence="13">The sequence shown here is derived from an EMBL/GenBank/DDBJ whole genome shotgun (WGS) entry which is preliminary data.</text>
</comment>
<dbReference type="PIRSF" id="PIRSF001549">
    <property type="entry name" value="His-tRNA_synth"/>
    <property type="match status" value="1"/>
</dbReference>
<keyword evidence="4 10" id="KW-0436">Ligase</keyword>
<evidence type="ECO:0000256" key="10">
    <source>
        <dbReference type="HAMAP-Rule" id="MF_00127"/>
    </source>
</evidence>
<evidence type="ECO:0000256" key="1">
    <source>
        <dbReference type="ARBA" id="ARBA00008226"/>
    </source>
</evidence>
<evidence type="ECO:0000256" key="2">
    <source>
        <dbReference type="ARBA" id="ARBA00011738"/>
    </source>
</evidence>
<dbReference type="InterPro" id="IPR033656">
    <property type="entry name" value="HisRS_anticodon"/>
</dbReference>
<dbReference type="GO" id="GO:0006427">
    <property type="term" value="P:histidyl-tRNA aminoacylation"/>
    <property type="evidence" value="ECO:0007669"/>
    <property type="project" value="UniProtKB-UniRule"/>
</dbReference>
<evidence type="ECO:0000256" key="11">
    <source>
        <dbReference type="PIRSR" id="PIRSR001549-1"/>
    </source>
</evidence>
<feature type="binding site" evidence="11">
    <location>
        <position position="260"/>
    </location>
    <ligand>
        <name>L-histidine</name>
        <dbReference type="ChEBI" id="CHEBI:57595"/>
    </ligand>
</feature>
<accession>A0A934V073</accession>
<keyword evidence="6 10" id="KW-0067">ATP-binding</keyword>
<dbReference type="Pfam" id="PF03129">
    <property type="entry name" value="HGTP_anticodon"/>
    <property type="match status" value="1"/>
</dbReference>
<comment type="catalytic activity">
    <reaction evidence="9 10">
        <text>tRNA(His) + L-histidine + ATP = L-histidyl-tRNA(His) + AMP + diphosphate + H(+)</text>
        <dbReference type="Rhea" id="RHEA:17313"/>
        <dbReference type="Rhea" id="RHEA-COMP:9665"/>
        <dbReference type="Rhea" id="RHEA-COMP:9689"/>
        <dbReference type="ChEBI" id="CHEBI:15378"/>
        <dbReference type="ChEBI" id="CHEBI:30616"/>
        <dbReference type="ChEBI" id="CHEBI:33019"/>
        <dbReference type="ChEBI" id="CHEBI:57595"/>
        <dbReference type="ChEBI" id="CHEBI:78442"/>
        <dbReference type="ChEBI" id="CHEBI:78527"/>
        <dbReference type="ChEBI" id="CHEBI:456215"/>
        <dbReference type="EC" id="6.1.1.21"/>
    </reaction>
</comment>
<evidence type="ECO:0000256" key="3">
    <source>
        <dbReference type="ARBA" id="ARBA00022490"/>
    </source>
</evidence>
<evidence type="ECO:0000256" key="7">
    <source>
        <dbReference type="ARBA" id="ARBA00022917"/>
    </source>
</evidence>
<organism evidence="13 14">
    <name type="scientific">Rhodovibrio salinarum</name>
    <dbReference type="NCBI Taxonomy" id="1087"/>
    <lineage>
        <taxon>Bacteria</taxon>
        <taxon>Pseudomonadati</taxon>
        <taxon>Pseudomonadota</taxon>
        <taxon>Alphaproteobacteria</taxon>
        <taxon>Rhodospirillales</taxon>
        <taxon>Rhodovibrionaceae</taxon>
        <taxon>Rhodovibrio</taxon>
    </lineage>
</organism>
<evidence type="ECO:0000313" key="14">
    <source>
        <dbReference type="Proteomes" id="UP000778970"/>
    </source>
</evidence>
<feature type="domain" description="Aminoacyl-transfer RNA synthetases class-II family profile" evidence="12">
    <location>
        <begin position="29"/>
        <end position="331"/>
    </location>
</feature>
<dbReference type="RefSeq" id="WP_027287532.1">
    <property type="nucleotide sequence ID" value="NZ_NRRE01000020.1"/>
</dbReference>